<dbReference type="InterPro" id="IPR003656">
    <property type="entry name" value="Znf_BED"/>
</dbReference>
<dbReference type="GO" id="GO:0008270">
    <property type="term" value="F:zinc ion binding"/>
    <property type="evidence" value="ECO:0007669"/>
    <property type="project" value="UniProtKB-KW"/>
</dbReference>
<keyword evidence="4" id="KW-0862">Zinc</keyword>
<keyword evidence="8" id="KW-0539">Nucleus</keyword>
<dbReference type="Pfam" id="PF02892">
    <property type="entry name" value="zf-BED"/>
    <property type="match status" value="1"/>
</dbReference>
<dbReference type="SMART" id="SM00614">
    <property type="entry name" value="ZnF_BED"/>
    <property type="match status" value="1"/>
</dbReference>
<keyword evidence="7" id="KW-0804">Transcription</keyword>
<keyword evidence="5" id="KW-0805">Transcription regulation</keyword>
<dbReference type="EMBL" id="CAJOBZ010000025">
    <property type="protein sequence ID" value="CAF4877005.1"/>
    <property type="molecule type" value="Genomic_DNA"/>
</dbReference>
<dbReference type="Proteomes" id="UP000663880">
    <property type="component" value="Unassembled WGS sequence"/>
</dbReference>
<evidence type="ECO:0000256" key="8">
    <source>
        <dbReference type="ARBA" id="ARBA00023242"/>
    </source>
</evidence>
<dbReference type="AlphaFoldDB" id="A0A821TKQ2"/>
<evidence type="ECO:0000256" key="4">
    <source>
        <dbReference type="ARBA" id="ARBA00022833"/>
    </source>
</evidence>
<dbReference type="GO" id="GO:0003677">
    <property type="term" value="F:DNA binding"/>
    <property type="evidence" value="ECO:0007669"/>
    <property type="project" value="UniProtKB-KW"/>
</dbReference>
<evidence type="ECO:0000256" key="6">
    <source>
        <dbReference type="ARBA" id="ARBA00023125"/>
    </source>
</evidence>
<accession>A0A821TKQ2</accession>
<organism evidence="11 12">
    <name type="scientific">Pieris macdunnoughi</name>
    <dbReference type="NCBI Taxonomy" id="345717"/>
    <lineage>
        <taxon>Eukaryota</taxon>
        <taxon>Metazoa</taxon>
        <taxon>Ecdysozoa</taxon>
        <taxon>Arthropoda</taxon>
        <taxon>Hexapoda</taxon>
        <taxon>Insecta</taxon>
        <taxon>Pterygota</taxon>
        <taxon>Neoptera</taxon>
        <taxon>Endopterygota</taxon>
        <taxon>Lepidoptera</taxon>
        <taxon>Glossata</taxon>
        <taxon>Ditrysia</taxon>
        <taxon>Papilionoidea</taxon>
        <taxon>Pieridae</taxon>
        <taxon>Pierinae</taxon>
        <taxon>Pieris</taxon>
    </lineage>
</organism>
<evidence type="ECO:0000313" key="11">
    <source>
        <dbReference type="EMBL" id="CAF4877005.1"/>
    </source>
</evidence>
<dbReference type="SUPFAM" id="SSF57667">
    <property type="entry name" value="beta-beta-alpha zinc fingers"/>
    <property type="match status" value="1"/>
</dbReference>
<evidence type="ECO:0000313" key="12">
    <source>
        <dbReference type="Proteomes" id="UP000663880"/>
    </source>
</evidence>
<evidence type="ECO:0000259" key="10">
    <source>
        <dbReference type="PROSITE" id="PS50808"/>
    </source>
</evidence>
<evidence type="ECO:0000256" key="5">
    <source>
        <dbReference type="ARBA" id="ARBA00023015"/>
    </source>
</evidence>
<dbReference type="GO" id="GO:0005634">
    <property type="term" value="C:nucleus"/>
    <property type="evidence" value="ECO:0007669"/>
    <property type="project" value="UniProtKB-SubCell"/>
</dbReference>
<dbReference type="Pfam" id="PF05699">
    <property type="entry name" value="Dimer_Tnp_hAT"/>
    <property type="match status" value="1"/>
</dbReference>
<dbReference type="InterPro" id="IPR036236">
    <property type="entry name" value="Znf_C2H2_sf"/>
</dbReference>
<dbReference type="InterPro" id="IPR052035">
    <property type="entry name" value="ZnF_BED_domain_contain"/>
</dbReference>
<keyword evidence="2" id="KW-0479">Metal-binding</keyword>
<gene>
    <name evidence="11" type="ORF">PMACD_LOCUS9257</name>
</gene>
<evidence type="ECO:0000256" key="3">
    <source>
        <dbReference type="ARBA" id="ARBA00022771"/>
    </source>
</evidence>
<proteinExistence type="predicted"/>
<dbReference type="PANTHER" id="PTHR46481:SF10">
    <property type="entry name" value="ZINC FINGER BED DOMAIN-CONTAINING PROTEIN 39"/>
    <property type="match status" value="1"/>
</dbReference>
<comment type="caution">
    <text evidence="11">The sequence shown here is derived from an EMBL/GenBank/DDBJ whole genome shotgun (WGS) entry which is preliminary data.</text>
</comment>
<sequence>MAPKKSVAWDHFEDKGNDKAQCKYCKIDISYKSSVSNLTKHIYRKHGTIQLVPRQGVSATAGMTERQAAASVTDAVTQLQGNPVSVSYPNAAPIILSRNLMTSYLRQDCSKIKKDIDRHILNLFVYDLQPFSIVEDRGFRELIAFAFPNYILPTRKFFSNNLLPALYEVTKTEMKELLSMEMVSICLSTDMWTSRNGDWFLGVTGHFIDRNMVLRSILLECCALSGTSHRASDLAEELSRIVQEWGLERKIILAVSDNGSNIKCAIEKCLGWKHFNCYAHCINLVVTKALENNSTISNIIQNAKNVVSHFKKSTVAWEKLKRYLEQAGKPIMRPLQDVPTRWNSTYYMLERLLLLKGELNSAISNLNTNIPVLSANYWSIIEKLVLVLKPSEEVTKEISGDRYVTGSSVIPITIALKSALVTILDSSEPLPDDVEMVRQDILNGLQTRFSSLQYSRTFTSCMFLDPRYKLYFENESTAESTKKHVIGLITSLILEEATEPEQNISESSSVSGSENTIWAHYYKKMQNIRPSGTAFSRAVVEVQRYLDDTVIPKSHSPLEWWKANKNSYPHLAILARNRLNSLATSVPCERLFSAAGNILSDRRTRLGVRKIKQLLFLQQNLKNKA</sequence>
<evidence type="ECO:0000256" key="1">
    <source>
        <dbReference type="ARBA" id="ARBA00004123"/>
    </source>
</evidence>
<dbReference type="GO" id="GO:0046983">
    <property type="term" value="F:protein dimerization activity"/>
    <property type="evidence" value="ECO:0007669"/>
    <property type="project" value="InterPro"/>
</dbReference>
<evidence type="ECO:0000256" key="9">
    <source>
        <dbReference type="PROSITE-ProRule" id="PRU00027"/>
    </source>
</evidence>
<dbReference type="InterPro" id="IPR012337">
    <property type="entry name" value="RNaseH-like_sf"/>
</dbReference>
<comment type="subcellular location">
    <subcellularLocation>
        <location evidence="1">Nucleus</location>
    </subcellularLocation>
</comment>
<dbReference type="GO" id="GO:0009791">
    <property type="term" value="P:post-embryonic development"/>
    <property type="evidence" value="ECO:0007669"/>
    <property type="project" value="UniProtKB-ARBA"/>
</dbReference>
<dbReference type="PROSITE" id="PS50808">
    <property type="entry name" value="ZF_BED"/>
    <property type="match status" value="1"/>
</dbReference>
<dbReference type="OrthoDB" id="1607513at2759"/>
<dbReference type="SUPFAM" id="SSF140996">
    <property type="entry name" value="Hermes dimerisation domain"/>
    <property type="match status" value="1"/>
</dbReference>
<dbReference type="SUPFAM" id="SSF53098">
    <property type="entry name" value="Ribonuclease H-like"/>
    <property type="match status" value="1"/>
</dbReference>
<dbReference type="PANTHER" id="PTHR46481">
    <property type="entry name" value="ZINC FINGER BED DOMAIN-CONTAINING PROTEIN 4"/>
    <property type="match status" value="1"/>
</dbReference>
<feature type="domain" description="BED-type" evidence="10">
    <location>
        <begin position="3"/>
        <end position="46"/>
    </location>
</feature>
<reference evidence="11" key="1">
    <citation type="submission" date="2021-02" db="EMBL/GenBank/DDBJ databases">
        <authorList>
            <person name="Steward A R."/>
        </authorList>
    </citation>
    <scope>NUCLEOTIDE SEQUENCE</scope>
</reference>
<keyword evidence="3 9" id="KW-0863">Zinc-finger</keyword>
<name>A0A821TKQ2_9NEOP</name>
<keyword evidence="12" id="KW-1185">Reference proteome</keyword>
<protein>
    <recommendedName>
        <fullName evidence="10">BED-type domain-containing protein</fullName>
    </recommendedName>
</protein>
<dbReference type="Gene3D" id="1.10.10.1070">
    <property type="entry name" value="Zinc finger, BED domain-containing"/>
    <property type="match status" value="1"/>
</dbReference>
<evidence type="ECO:0000256" key="7">
    <source>
        <dbReference type="ARBA" id="ARBA00023163"/>
    </source>
</evidence>
<dbReference type="InterPro" id="IPR008906">
    <property type="entry name" value="HATC_C_dom"/>
</dbReference>
<evidence type="ECO:0000256" key="2">
    <source>
        <dbReference type="ARBA" id="ARBA00022723"/>
    </source>
</evidence>
<keyword evidence="6" id="KW-0238">DNA-binding</keyword>